<name>A0A834AMM8_9CHIR</name>
<evidence type="ECO:0000313" key="2">
    <source>
        <dbReference type="Proteomes" id="UP000664940"/>
    </source>
</evidence>
<dbReference type="EMBL" id="JABVXQ010000004">
    <property type="protein sequence ID" value="KAF6115194.1"/>
    <property type="molecule type" value="Genomic_DNA"/>
</dbReference>
<organism evidence="1 2">
    <name type="scientific">Phyllostomus discolor</name>
    <name type="common">pale spear-nosed bat</name>
    <dbReference type="NCBI Taxonomy" id="89673"/>
    <lineage>
        <taxon>Eukaryota</taxon>
        <taxon>Metazoa</taxon>
        <taxon>Chordata</taxon>
        <taxon>Craniata</taxon>
        <taxon>Vertebrata</taxon>
        <taxon>Euteleostomi</taxon>
        <taxon>Mammalia</taxon>
        <taxon>Eutheria</taxon>
        <taxon>Laurasiatheria</taxon>
        <taxon>Chiroptera</taxon>
        <taxon>Yangochiroptera</taxon>
        <taxon>Phyllostomidae</taxon>
        <taxon>Phyllostominae</taxon>
        <taxon>Phyllostomus</taxon>
    </lineage>
</organism>
<dbReference type="Proteomes" id="UP000664940">
    <property type="component" value="Unassembled WGS sequence"/>
</dbReference>
<reference evidence="1 2" key="1">
    <citation type="journal article" date="2020" name="Nature">
        <title>Six reference-quality genomes reveal evolution of bat adaptations.</title>
        <authorList>
            <person name="Jebb D."/>
            <person name="Huang Z."/>
            <person name="Pippel M."/>
            <person name="Hughes G.M."/>
            <person name="Lavrichenko K."/>
            <person name="Devanna P."/>
            <person name="Winkler S."/>
            <person name="Jermiin L.S."/>
            <person name="Skirmuntt E.C."/>
            <person name="Katzourakis A."/>
            <person name="Burkitt-Gray L."/>
            <person name="Ray D.A."/>
            <person name="Sullivan K.A.M."/>
            <person name="Roscito J.G."/>
            <person name="Kirilenko B.M."/>
            <person name="Davalos L.M."/>
            <person name="Corthals A.P."/>
            <person name="Power M.L."/>
            <person name="Jones G."/>
            <person name="Ransome R.D."/>
            <person name="Dechmann D.K.N."/>
            <person name="Locatelli A.G."/>
            <person name="Puechmaille S.J."/>
            <person name="Fedrigo O."/>
            <person name="Jarvis E.D."/>
            <person name="Hiller M."/>
            <person name="Vernes S.C."/>
            <person name="Myers E.W."/>
            <person name="Teeling E.C."/>
        </authorList>
    </citation>
    <scope>NUCLEOTIDE SEQUENCE [LARGE SCALE GENOMIC DNA]</scope>
    <source>
        <strain evidence="1">Bat1K_MPI-CBG_1</strain>
    </source>
</reference>
<proteinExistence type="predicted"/>
<protein>
    <submittedName>
        <fullName evidence="1">Nucleolin</fullName>
    </submittedName>
</protein>
<evidence type="ECO:0000313" key="1">
    <source>
        <dbReference type="EMBL" id="KAF6115194.1"/>
    </source>
</evidence>
<comment type="caution">
    <text evidence="1">The sequence shown here is derived from an EMBL/GenBank/DDBJ whole genome shotgun (WGS) entry which is preliminary data.</text>
</comment>
<accession>A0A834AMM8</accession>
<sequence length="33" mass="4147">MKKCQKMKMMKAVKKRLSFLRKARRLPQLQERR</sequence>
<gene>
    <name evidence="1" type="ORF">HJG60_013623</name>
</gene>
<dbReference type="AlphaFoldDB" id="A0A834AMM8"/>